<gene>
    <name evidence="2" type="ORF">P7K49_025629</name>
</gene>
<keyword evidence="3" id="KW-1185">Reference proteome</keyword>
<protein>
    <submittedName>
        <fullName evidence="2">Uncharacterized protein</fullName>
    </submittedName>
</protein>
<dbReference type="EMBL" id="JASSZA010000012">
    <property type="protein sequence ID" value="KAK2096595.1"/>
    <property type="molecule type" value="Genomic_DNA"/>
</dbReference>
<evidence type="ECO:0000313" key="3">
    <source>
        <dbReference type="Proteomes" id="UP001266305"/>
    </source>
</evidence>
<feature type="compositionally biased region" description="Low complexity" evidence="1">
    <location>
        <begin position="1"/>
        <end position="16"/>
    </location>
</feature>
<organism evidence="2 3">
    <name type="scientific">Saguinus oedipus</name>
    <name type="common">Cotton-top tamarin</name>
    <name type="synonym">Oedipomidas oedipus</name>
    <dbReference type="NCBI Taxonomy" id="9490"/>
    <lineage>
        <taxon>Eukaryota</taxon>
        <taxon>Metazoa</taxon>
        <taxon>Chordata</taxon>
        <taxon>Craniata</taxon>
        <taxon>Vertebrata</taxon>
        <taxon>Euteleostomi</taxon>
        <taxon>Mammalia</taxon>
        <taxon>Eutheria</taxon>
        <taxon>Euarchontoglires</taxon>
        <taxon>Primates</taxon>
        <taxon>Haplorrhini</taxon>
        <taxon>Platyrrhini</taxon>
        <taxon>Cebidae</taxon>
        <taxon>Callitrichinae</taxon>
        <taxon>Saguinus</taxon>
    </lineage>
</organism>
<proteinExistence type="predicted"/>
<feature type="region of interest" description="Disordered" evidence="1">
    <location>
        <begin position="1"/>
        <end position="54"/>
    </location>
</feature>
<feature type="compositionally biased region" description="Basic and acidic residues" evidence="1">
    <location>
        <begin position="30"/>
        <end position="43"/>
    </location>
</feature>
<comment type="caution">
    <text evidence="2">The sequence shown here is derived from an EMBL/GenBank/DDBJ whole genome shotgun (WGS) entry which is preliminary data.</text>
</comment>
<evidence type="ECO:0000313" key="2">
    <source>
        <dbReference type="EMBL" id="KAK2096595.1"/>
    </source>
</evidence>
<accession>A0ABQ9UIH6</accession>
<evidence type="ECO:0000256" key="1">
    <source>
        <dbReference type="SAM" id="MobiDB-lite"/>
    </source>
</evidence>
<dbReference type="Proteomes" id="UP001266305">
    <property type="component" value="Unassembled WGS sequence"/>
</dbReference>
<sequence>MEDLAAPGNGVPPANGNGNGGGKGKQAAPKGREAFRGQRRESETPAGGKQRLRRFGLGPGALGALCQPRAMCACGVLAAGHWALQPRPSSACLLPRVGVFLALWPPLAAQRCGLH</sequence>
<name>A0ABQ9UIH6_SAGOE</name>
<reference evidence="2 3" key="1">
    <citation type="submission" date="2023-05" db="EMBL/GenBank/DDBJ databases">
        <title>B98-5 Cell Line De Novo Hybrid Assembly: An Optical Mapping Approach.</title>
        <authorList>
            <person name="Kananen K."/>
            <person name="Auerbach J.A."/>
            <person name="Kautto E."/>
            <person name="Blachly J.S."/>
        </authorList>
    </citation>
    <scope>NUCLEOTIDE SEQUENCE [LARGE SCALE GENOMIC DNA]</scope>
    <source>
        <strain evidence="2">B95-8</strain>
        <tissue evidence="2">Cell line</tissue>
    </source>
</reference>